<accession>A0A061FHI9</accession>
<dbReference type="InParanoid" id="A0A061FHI9"/>
<evidence type="ECO:0000256" key="2">
    <source>
        <dbReference type="SAM" id="MobiDB-lite"/>
    </source>
</evidence>
<dbReference type="HOGENOM" id="CLU_1450101_0_0_1"/>
<feature type="compositionally biased region" description="Basic and acidic residues" evidence="2">
    <location>
        <begin position="133"/>
        <end position="146"/>
    </location>
</feature>
<dbReference type="Gramene" id="EOY16795">
    <property type="protein sequence ID" value="EOY16795"/>
    <property type="gene ID" value="TCM_035676"/>
</dbReference>
<dbReference type="EMBL" id="CM001886">
    <property type="protein sequence ID" value="EOY16795.1"/>
    <property type="molecule type" value="Genomic_DNA"/>
</dbReference>
<gene>
    <name evidence="3" type="ORF">TCM_035676</name>
</gene>
<reference evidence="3 4" key="1">
    <citation type="journal article" date="2013" name="Genome Biol.">
        <title>The genome sequence of the most widely cultivated cacao type and its use to identify candidate genes regulating pod color.</title>
        <authorList>
            <person name="Motamayor J.C."/>
            <person name="Mockaitis K."/>
            <person name="Schmutz J."/>
            <person name="Haiminen N."/>
            <person name="Iii D.L."/>
            <person name="Cornejo O."/>
            <person name="Findley S.D."/>
            <person name="Zheng P."/>
            <person name="Utro F."/>
            <person name="Royaert S."/>
            <person name="Saski C."/>
            <person name="Jenkins J."/>
            <person name="Podicheti R."/>
            <person name="Zhao M."/>
            <person name="Scheffler B.E."/>
            <person name="Stack J.C."/>
            <person name="Feltus F.A."/>
            <person name="Mustiga G.M."/>
            <person name="Amores F."/>
            <person name="Phillips W."/>
            <person name="Marelli J.P."/>
            <person name="May G.D."/>
            <person name="Shapiro H."/>
            <person name="Ma J."/>
            <person name="Bustamante C.D."/>
            <person name="Schnell R.J."/>
            <person name="Main D."/>
            <person name="Gilbert D."/>
            <person name="Parida L."/>
            <person name="Kuhn D.N."/>
        </authorList>
    </citation>
    <scope>NUCLEOTIDE SEQUENCE [LARGE SCALE GENOMIC DNA]</scope>
    <source>
        <strain evidence="4">cv. Matina 1-6</strain>
    </source>
</reference>
<evidence type="ECO:0000313" key="3">
    <source>
        <dbReference type="EMBL" id="EOY16795.1"/>
    </source>
</evidence>
<feature type="compositionally biased region" description="Acidic residues" evidence="2">
    <location>
        <begin position="176"/>
        <end position="187"/>
    </location>
</feature>
<sequence length="187" mass="21351">MITLTLCLLCRGRSEPSRSPLIPTAMEAIPIFQKLIAPSDPKDDIYPRMYRWQCNQKPKDFYKVDEKLKSSQQLSKMRKVNDGVITVHQLRWVMRKHRRDMLELKGSIQSLKDAIQTLEDRIIGQILDGGPSSHHDGSQHDYANDRQDDELGVDDQEIDHDMVGIEGDNVTHTDEGLDENVEGDGNL</sequence>
<dbReference type="Proteomes" id="UP000026915">
    <property type="component" value="Chromosome 8"/>
</dbReference>
<feature type="region of interest" description="Disordered" evidence="2">
    <location>
        <begin position="126"/>
        <end position="146"/>
    </location>
</feature>
<name>A0A061FHI9_THECC</name>
<organism evidence="3 4">
    <name type="scientific">Theobroma cacao</name>
    <name type="common">Cacao</name>
    <name type="synonym">Cocoa</name>
    <dbReference type="NCBI Taxonomy" id="3641"/>
    <lineage>
        <taxon>Eukaryota</taxon>
        <taxon>Viridiplantae</taxon>
        <taxon>Streptophyta</taxon>
        <taxon>Embryophyta</taxon>
        <taxon>Tracheophyta</taxon>
        <taxon>Spermatophyta</taxon>
        <taxon>Magnoliopsida</taxon>
        <taxon>eudicotyledons</taxon>
        <taxon>Gunneridae</taxon>
        <taxon>Pentapetalae</taxon>
        <taxon>rosids</taxon>
        <taxon>malvids</taxon>
        <taxon>Malvales</taxon>
        <taxon>Malvaceae</taxon>
        <taxon>Byttnerioideae</taxon>
        <taxon>Theobroma</taxon>
    </lineage>
</organism>
<keyword evidence="1" id="KW-0175">Coiled coil</keyword>
<evidence type="ECO:0000313" key="4">
    <source>
        <dbReference type="Proteomes" id="UP000026915"/>
    </source>
</evidence>
<feature type="coiled-coil region" evidence="1">
    <location>
        <begin position="94"/>
        <end position="121"/>
    </location>
</feature>
<proteinExistence type="predicted"/>
<protein>
    <submittedName>
        <fullName evidence="3">Uncharacterized protein</fullName>
    </submittedName>
</protein>
<feature type="region of interest" description="Disordered" evidence="2">
    <location>
        <begin position="164"/>
        <end position="187"/>
    </location>
</feature>
<dbReference type="AlphaFoldDB" id="A0A061FHI9"/>
<keyword evidence="4" id="KW-1185">Reference proteome</keyword>
<evidence type="ECO:0000256" key="1">
    <source>
        <dbReference type="SAM" id="Coils"/>
    </source>
</evidence>
<feature type="compositionally biased region" description="Basic and acidic residues" evidence="2">
    <location>
        <begin position="164"/>
        <end position="175"/>
    </location>
</feature>